<dbReference type="InterPro" id="IPR009097">
    <property type="entry name" value="Cyclic_Pdiesterase"/>
</dbReference>
<reference evidence="7 8" key="1">
    <citation type="journal article" date="2008" name="Nature">
        <title>Genome analysis of the platypus reveals unique signatures of evolution.</title>
        <authorList>
            <person name="Warren W.C."/>
            <person name="Hillier L.W."/>
            <person name="Marshall Graves J.A."/>
            <person name="Birney E."/>
            <person name="Ponting C.P."/>
            <person name="Grutzner F."/>
            <person name="Belov K."/>
            <person name="Miller W."/>
            <person name="Clarke L."/>
            <person name="Chinwalla A.T."/>
            <person name="Yang S.P."/>
            <person name="Heger A."/>
            <person name="Locke D.P."/>
            <person name="Miethke P."/>
            <person name="Waters P.D."/>
            <person name="Veyrunes F."/>
            <person name="Fulton L."/>
            <person name="Fulton B."/>
            <person name="Graves T."/>
            <person name="Wallis J."/>
            <person name="Puente X.S."/>
            <person name="Lopez-Otin C."/>
            <person name="Ordonez G.R."/>
            <person name="Eichler E.E."/>
            <person name="Chen L."/>
            <person name="Cheng Z."/>
            <person name="Deakin J.E."/>
            <person name="Alsop A."/>
            <person name="Thompson K."/>
            <person name="Kirby P."/>
            <person name="Papenfuss A.T."/>
            <person name="Wakefield M.J."/>
            <person name="Olender T."/>
            <person name="Lancet D."/>
            <person name="Huttley G.A."/>
            <person name="Smit A.F."/>
            <person name="Pask A."/>
            <person name="Temple-Smith P."/>
            <person name="Batzer M.A."/>
            <person name="Walker J.A."/>
            <person name="Konkel M.K."/>
            <person name="Harris R.S."/>
            <person name="Whittington C.M."/>
            <person name="Wong E.S."/>
            <person name="Gemmell N.J."/>
            <person name="Buschiazzo E."/>
            <person name="Vargas Jentzsch I.M."/>
            <person name="Merkel A."/>
            <person name="Schmitz J."/>
            <person name="Zemann A."/>
            <person name="Churakov G."/>
            <person name="Kriegs J.O."/>
            <person name="Brosius J."/>
            <person name="Murchison E.P."/>
            <person name="Sachidanandam R."/>
            <person name="Smith C."/>
            <person name="Hannon G.J."/>
            <person name="Tsend-Ayush E."/>
            <person name="McMillan D."/>
            <person name="Attenborough R."/>
            <person name="Rens W."/>
            <person name="Ferguson-Smith M."/>
            <person name="Lefevre C.M."/>
            <person name="Sharp J.A."/>
            <person name="Nicholas K.R."/>
            <person name="Ray D.A."/>
            <person name="Kube M."/>
            <person name="Reinhardt R."/>
            <person name="Pringle T.H."/>
            <person name="Taylor J."/>
            <person name="Jones R.C."/>
            <person name="Nixon B."/>
            <person name="Dacheux J.L."/>
            <person name="Niwa H."/>
            <person name="Sekita Y."/>
            <person name="Huang X."/>
            <person name="Stark A."/>
            <person name="Kheradpour P."/>
            <person name="Kellis M."/>
            <person name="Flicek P."/>
            <person name="Chen Y."/>
            <person name="Webber C."/>
            <person name="Hardison R."/>
            <person name="Nelson J."/>
            <person name="Hallsworth-Pepin K."/>
            <person name="Delehaunty K."/>
            <person name="Markovic C."/>
            <person name="Minx P."/>
            <person name="Feng Y."/>
            <person name="Kremitzki C."/>
            <person name="Mitreva M."/>
            <person name="Glasscock J."/>
            <person name="Wylie T."/>
            <person name="Wohldmann P."/>
            <person name="Thiru P."/>
            <person name="Nhan M.N."/>
            <person name="Pohl C.S."/>
            <person name="Smith S.M."/>
            <person name="Hou S."/>
            <person name="Nefedov M."/>
            <person name="de Jong P.J."/>
            <person name="Renfree M.B."/>
            <person name="Mardis E.R."/>
            <person name="Wilson R.K."/>
        </authorList>
    </citation>
    <scope>NUCLEOTIDE SEQUENCE [LARGE SCALE GENOMIC DNA]</scope>
    <source>
        <strain evidence="7 8">Glennie</strain>
    </source>
</reference>
<gene>
    <name evidence="7" type="primary">LENG9</name>
</gene>
<reference evidence="7" key="2">
    <citation type="submission" date="2025-08" db="UniProtKB">
        <authorList>
            <consortium name="Ensembl"/>
        </authorList>
    </citation>
    <scope>IDENTIFICATION</scope>
    <source>
        <strain evidence="7">Glennie</strain>
    </source>
</reference>
<keyword evidence="2 4" id="KW-0863">Zinc-finger</keyword>
<dbReference type="Pfam" id="PF10469">
    <property type="entry name" value="AKAP7_NLS"/>
    <property type="match status" value="1"/>
</dbReference>
<dbReference type="InterPro" id="IPR019510">
    <property type="entry name" value="AKAP7-like_phosphoesterase"/>
</dbReference>
<dbReference type="Gene3D" id="3.90.1140.10">
    <property type="entry name" value="Cyclic phosphodiesterase"/>
    <property type="match status" value="1"/>
</dbReference>
<evidence type="ECO:0000256" key="1">
    <source>
        <dbReference type="ARBA" id="ARBA00022723"/>
    </source>
</evidence>
<dbReference type="AlphaFoldDB" id="A0A6I8NJV3"/>
<evidence type="ECO:0000256" key="3">
    <source>
        <dbReference type="ARBA" id="ARBA00022833"/>
    </source>
</evidence>
<dbReference type="GeneID" id="100080101"/>
<feature type="compositionally biased region" description="Low complexity" evidence="5">
    <location>
        <begin position="259"/>
        <end position="276"/>
    </location>
</feature>
<feature type="region of interest" description="Disordered" evidence="5">
    <location>
        <begin position="450"/>
        <end position="470"/>
    </location>
</feature>
<dbReference type="Pfam" id="PF18044">
    <property type="entry name" value="zf-CCCH_4"/>
    <property type="match status" value="1"/>
</dbReference>
<accession>A0A6I8NJV3</accession>
<dbReference type="RefSeq" id="XP_028929474.1">
    <property type="nucleotide sequence ID" value="XM_029073641.1"/>
</dbReference>
<dbReference type="InterPro" id="IPR041367">
    <property type="entry name" value="Znf-CCCH_4"/>
</dbReference>
<dbReference type="PANTHER" id="PTHR46729:SF1">
    <property type="entry name" value="LEUKOCYTE RECEPTOR CLUSTER MEMBER 9"/>
    <property type="match status" value="1"/>
</dbReference>
<dbReference type="Pfam" id="PF04457">
    <property type="entry name" value="MJ1316"/>
    <property type="match status" value="1"/>
</dbReference>
<evidence type="ECO:0000313" key="8">
    <source>
        <dbReference type="Proteomes" id="UP000002279"/>
    </source>
</evidence>
<organism evidence="7 8">
    <name type="scientific">Ornithorhynchus anatinus</name>
    <name type="common">Duckbill platypus</name>
    <dbReference type="NCBI Taxonomy" id="9258"/>
    <lineage>
        <taxon>Eukaryota</taxon>
        <taxon>Metazoa</taxon>
        <taxon>Chordata</taxon>
        <taxon>Craniata</taxon>
        <taxon>Vertebrata</taxon>
        <taxon>Euteleostomi</taxon>
        <taxon>Mammalia</taxon>
        <taxon>Monotremata</taxon>
        <taxon>Ornithorhynchidae</taxon>
        <taxon>Ornithorhynchus</taxon>
    </lineage>
</organism>
<dbReference type="OMA" id="LGKLWLC"/>
<dbReference type="InterPro" id="IPR042653">
    <property type="entry name" value="Leng9"/>
</dbReference>
<feature type="region of interest" description="Disordered" evidence="5">
    <location>
        <begin position="30"/>
        <end position="56"/>
    </location>
</feature>
<dbReference type="GeneTree" id="ENSGT00390000010577"/>
<dbReference type="GO" id="GO:0008270">
    <property type="term" value="F:zinc ion binding"/>
    <property type="evidence" value="ECO:0007669"/>
    <property type="project" value="UniProtKB-KW"/>
</dbReference>
<dbReference type="Bgee" id="ENSOANG00000048434">
    <property type="expression patterns" value="Expressed in fibroblast and 6 other cell types or tissues"/>
</dbReference>
<feature type="compositionally biased region" description="Pro residues" evidence="5">
    <location>
        <begin position="34"/>
        <end position="49"/>
    </location>
</feature>
<dbReference type="PROSITE" id="PS50103">
    <property type="entry name" value="ZF_C3H1"/>
    <property type="match status" value="1"/>
</dbReference>
<evidence type="ECO:0000313" key="7">
    <source>
        <dbReference type="Ensembl" id="ENSOANP00000040946.1"/>
    </source>
</evidence>
<keyword evidence="8" id="KW-1185">Reference proteome</keyword>
<keyword evidence="3 4" id="KW-0862">Zinc</keyword>
<dbReference type="InterPro" id="IPR000571">
    <property type="entry name" value="Znf_CCCH"/>
</dbReference>
<name>A0A6I8NJV3_ORNAN</name>
<evidence type="ECO:0000256" key="2">
    <source>
        <dbReference type="ARBA" id="ARBA00022771"/>
    </source>
</evidence>
<dbReference type="CTD" id="94059"/>
<dbReference type="OrthoDB" id="10263155at2759"/>
<dbReference type="KEGG" id="oaa:100080101"/>
<evidence type="ECO:0000256" key="5">
    <source>
        <dbReference type="SAM" id="MobiDB-lite"/>
    </source>
</evidence>
<dbReference type="PANTHER" id="PTHR46729">
    <property type="entry name" value="LEUKOCYTE RECEPTOR CLUSTER MEMBER 9"/>
    <property type="match status" value="1"/>
</dbReference>
<keyword evidence="1 4" id="KW-0479">Metal-binding</keyword>
<sequence length="503" mass="54871">MEDPAPVPVAVPAPCRFFLEGRCRFGARCRQPHPGAPGTPDRPPAPEPEPGSKKPPMKTAAAVIHRIRWDPLLDPADFSVGYLDRFLGVVEEPFDAFCWDEELGALGPGVLAVPQHRIRYFRHRGALVWDRHARIDHVFGSAGAGRTIRDRHREPDGEQDLQQEQELEQDLKLELKQELEQDLKQKLEREQDLKQELEHDLKLEQDLEQKLELEQDLKLELEQEATQEREEAARKRGGCGADGERGASLEVLPPGPGPGQAQGSEPRRSPAAAAGGRRPEPELDWGLAQQAAENHLRLGPGSWPGEEERAVELPRSARPPRPTHFVALPVTDPRLRASVAEVQDHLVGQDPDVAAGLVPPAGLHLTLCLLRLAGPREVAEATAALKQLARDPGVRYPQRLRLGGLARFGSGVLYATPSPDLGDLAQALAHGLESRGLRVVQAPAAPHLTLAKLPRGSGGSLPAPEPGGRELGHQEVRHLQLCRVGGPRGEEGGYETVAQVSLR</sequence>
<evidence type="ECO:0000256" key="4">
    <source>
        <dbReference type="PROSITE-ProRule" id="PRU00723"/>
    </source>
</evidence>
<dbReference type="InterPro" id="IPR040459">
    <property type="entry name" value="MJ1316"/>
</dbReference>
<dbReference type="SUPFAM" id="SSF55144">
    <property type="entry name" value="LigT-like"/>
    <property type="match status" value="1"/>
</dbReference>
<feature type="zinc finger region" description="C3H1-type" evidence="4">
    <location>
        <begin position="14"/>
        <end position="36"/>
    </location>
</feature>
<feature type="domain" description="C3H1-type" evidence="6">
    <location>
        <begin position="14"/>
        <end position="36"/>
    </location>
</feature>
<dbReference type="FunCoup" id="A0A6I8NJV3">
    <property type="interactions" value="37"/>
</dbReference>
<evidence type="ECO:0000259" key="6">
    <source>
        <dbReference type="PROSITE" id="PS50103"/>
    </source>
</evidence>
<proteinExistence type="predicted"/>
<feature type="compositionally biased region" description="Basic and acidic residues" evidence="5">
    <location>
        <begin position="225"/>
        <end position="234"/>
    </location>
</feature>
<dbReference type="InParanoid" id="A0A6I8NJV3"/>
<feature type="region of interest" description="Disordered" evidence="5">
    <location>
        <begin position="225"/>
        <end position="281"/>
    </location>
</feature>
<protein>
    <submittedName>
        <fullName evidence="7">Leukocyte receptor cluster member 9</fullName>
    </submittedName>
</protein>
<reference evidence="7" key="3">
    <citation type="submission" date="2025-09" db="UniProtKB">
        <authorList>
            <consortium name="Ensembl"/>
        </authorList>
    </citation>
    <scope>IDENTIFICATION</scope>
    <source>
        <strain evidence="7">Glennie</strain>
    </source>
</reference>
<dbReference type="Proteomes" id="UP000002279">
    <property type="component" value="Chromosome 10"/>
</dbReference>
<dbReference type="Ensembl" id="ENSOANT00000074258.1">
    <property type="protein sequence ID" value="ENSOANP00000040946.1"/>
    <property type="gene ID" value="ENSOANG00000048434.1"/>
</dbReference>